<dbReference type="RefSeq" id="WP_378226453.1">
    <property type="nucleotide sequence ID" value="NZ_JBEPMN010000002.1"/>
</dbReference>
<dbReference type="SUPFAM" id="SSF53807">
    <property type="entry name" value="Helical backbone' metal receptor"/>
    <property type="match status" value="1"/>
</dbReference>
<gene>
    <name evidence="3" type="ORF">ABID44_001008</name>
</gene>
<dbReference type="Gene3D" id="3.40.50.1980">
    <property type="entry name" value="Nitrogenase molybdenum iron protein domain"/>
    <property type="match status" value="2"/>
</dbReference>
<evidence type="ECO:0000313" key="4">
    <source>
        <dbReference type="Proteomes" id="UP001549143"/>
    </source>
</evidence>
<dbReference type="InterPro" id="IPR002491">
    <property type="entry name" value="ABC_transptr_periplasmic_BD"/>
</dbReference>
<dbReference type="Pfam" id="PF01497">
    <property type="entry name" value="Peripla_BP_2"/>
    <property type="match status" value="1"/>
</dbReference>
<dbReference type="Gene3D" id="1.20.58.2180">
    <property type="match status" value="1"/>
</dbReference>
<dbReference type="PROSITE" id="PS50983">
    <property type="entry name" value="FE_B12_PBP"/>
    <property type="match status" value="1"/>
</dbReference>
<comment type="caution">
    <text evidence="3">The sequence shown here is derived from an EMBL/GenBank/DDBJ whole genome shotgun (WGS) entry which is preliminary data.</text>
</comment>
<sequence>MRFFRFLLVTFAALNLLLMPAAAQAARQFVDAAGRTVEIPDRIERVLAAGPPASVLLYVLAPEKMVGWVRSPSAAEKEFLAEPFRDLPETGRLTGRGNTANIEMVLSMKPDIIIDVGSIDPTYASLADRVQEQTGIPYVLIDGAFPRTPETLREVADVLGVKARGEELASYAGRTMEWQKETVADIAGDERPRVYYGRGPDGLETGSAGSINMEVLDVVGAANVAALAGSGGLSNVSIEQVLGWNPDVILTLSPDFQKSVMSDPTWANLKAVKEGRVYRAPTLPFGWFDSPPGVNRLIAVTWLTAILYPEKAEFDLRERTREFYRLFYQVELTDGQLDRLLADSAVR</sequence>
<reference evidence="3 4" key="1">
    <citation type="submission" date="2024-06" db="EMBL/GenBank/DDBJ databases">
        <title>Genomic Encyclopedia of Type Strains, Phase IV (KMG-IV): sequencing the most valuable type-strain genomes for metagenomic binning, comparative biology and taxonomic classification.</title>
        <authorList>
            <person name="Goeker M."/>
        </authorList>
    </citation>
    <scope>NUCLEOTIDE SEQUENCE [LARGE SCALE GENOMIC DNA]</scope>
    <source>
        <strain evidence="3 4">DSM 19730</strain>
    </source>
</reference>
<keyword evidence="4" id="KW-1185">Reference proteome</keyword>
<feature type="chain" id="PRO_5046318204" evidence="1">
    <location>
        <begin position="26"/>
        <end position="347"/>
    </location>
</feature>
<dbReference type="InterPro" id="IPR050902">
    <property type="entry name" value="ABC_Transporter_SBP"/>
</dbReference>
<name>A0ABV2KKR8_9HYPH</name>
<dbReference type="PANTHER" id="PTHR30535">
    <property type="entry name" value="VITAMIN B12-BINDING PROTEIN"/>
    <property type="match status" value="1"/>
</dbReference>
<feature type="domain" description="Fe/B12 periplasmic-binding" evidence="2">
    <location>
        <begin position="45"/>
        <end position="311"/>
    </location>
</feature>
<dbReference type="CDD" id="cd01147">
    <property type="entry name" value="HemV-2"/>
    <property type="match status" value="1"/>
</dbReference>
<proteinExistence type="predicted"/>
<dbReference type="Proteomes" id="UP001549143">
    <property type="component" value="Unassembled WGS sequence"/>
</dbReference>
<evidence type="ECO:0000259" key="2">
    <source>
        <dbReference type="PROSITE" id="PS50983"/>
    </source>
</evidence>
<evidence type="ECO:0000313" key="3">
    <source>
        <dbReference type="EMBL" id="MET3660694.1"/>
    </source>
</evidence>
<accession>A0ABV2KKR8</accession>
<evidence type="ECO:0000256" key="1">
    <source>
        <dbReference type="SAM" id="SignalP"/>
    </source>
</evidence>
<feature type="signal peptide" evidence="1">
    <location>
        <begin position="1"/>
        <end position="25"/>
    </location>
</feature>
<protein>
    <submittedName>
        <fullName evidence="3">Iron complex transport system substrate-binding protein</fullName>
    </submittedName>
</protein>
<organism evidence="3 4">
    <name type="scientific">Aquamicrobium ahrensii</name>
    <dbReference type="NCBI Taxonomy" id="469551"/>
    <lineage>
        <taxon>Bacteria</taxon>
        <taxon>Pseudomonadati</taxon>
        <taxon>Pseudomonadota</taxon>
        <taxon>Alphaproteobacteria</taxon>
        <taxon>Hyphomicrobiales</taxon>
        <taxon>Phyllobacteriaceae</taxon>
        <taxon>Aquamicrobium</taxon>
    </lineage>
</organism>
<keyword evidence="1" id="KW-0732">Signal</keyword>
<dbReference type="EMBL" id="JBEPMN010000002">
    <property type="protein sequence ID" value="MET3660694.1"/>
    <property type="molecule type" value="Genomic_DNA"/>
</dbReference>
<dbReference type="PANTHER" id="PTHR30535:SF34">
    <property type="entry name" value="MOLYBDATE-BINDING PROTEIN MOLA"/>
    <property type="match status" value="1"/>
</dbReference>